<keyword evidence="2" id="KW-1133">Transmembrane helix</keyword>
<accession>A0A699JWK0</accession>
<proteinExistence type="predicted"/>
<dbReference type="EMBL" id="BKCJ010455402">
    <property type="protein sequence ID" value="GFA61429.1"/>
    <property type="molecule type" value="Genomic_DNA"/>
</dbReference>
<evidence type="ECO:0000256" key="2">
    <source>
        <dbReference type="SAM" id="Phobius"/>
    </source>
</evidence>
<keyword evidence="2" id="KW-0472">Membrane</keyword>
<reference evidence="3" key="1">
    <citation type="journal article" date="2019" name="Sci. Rep.">
        <title>Draft genome of Tanacetum cinerariifolium, the natural source of mosquito coil.</title>
        <authorList>
            <person name="Yamashiro T."/>
            <person name="Shiraishi A."/>
            <person name="Satake H."/>
            <person name="Nakayama K."/>
        </authorList>
    </citation>
    <scope>NUCLEOTIDE SEQUENCE</scope>
</reference>
<evidence type="ECO:0000256" key="1">
    <source>
        <dbReference type="SAM" id="MobiDB-lite"/>
    </source>
</evidence>
<name>A0A699JWK0_TANCI</name>
<organism evidence="3">
    <name type="scientific">Tanacetum cinerariifolium</name>
    <name type="common">Dalmatian daisy</name>
    <name type="synonym">Chrysanthemum cinerariifolium</name>
    <dbReference type="NCBI Taxonomy" id="118510"/>
    <lineage>
        <taxon>Eukaryota</taxon>
        <taxon>Viridiplantae</taxon>
        <taxon>Streptophyta</taxon>
        <taxon>Embryophyta</taxon>
        <taxon>Tracheophyta</taxon>
        <taxon>Spermatophyta</taxon>
        <taxon>Magnoliopsida</taxon>
        <taxon>eudicotyledons</taxon>
        <taxon>Gunneridae</taxon>
        <taxon>Pentapetalae</taxon>
        <taxon>asterids</taxon>
        <taxon>campanulids</taxon>
        <taxon>Asterales</taxon>
        <taxon>Asteraceae</taxon>
        <taxon>Asteroideae</taxon>
        <taxon>Anthemideae</taxon>
        <taxon>Anthemidinae</taxon>
        <taxon>Tanacetum</taxon>
    </lineage>
</organism>
<keyword evidence="2 3" id="KW-0812">Transmembrane</keyword>
<feature type="compositionally biased region" description="Basic residues" evidence="1">
    <location>
        <begin position="82"/>
        <end position="95"/>
    </location>
</feature>
<evidence type="ECO:0000313" key="3">
    <source>
        <dbReference type="EMBL" id="GFA61429.1"/>
    </source>
</evidence>
<protein>
    <submittedName>
        <fullName evidence="3">Transmembrane protein, putative</fullName>
    </submittedName>
</protein>
<feature type="region of interest" description="Disordered" evidence="1">
    <location>
        <begin position="82"/>
        <end position="102"/>
    </location>
</feature>
<feature type="transmembrane region" description="Helical" evidence="2">
    <location>
        <begin position="146"/>
        <end position="163"/>
    </location>
</feature>
<dbReference type="AlphaFoldDB" id="A0A699JWK0"/>
<dbReference type="PANTHER" id="PTHR34188">
    <property type="entry name" value="OS01G0299500 PROTEIN"/>
    <property type="match status" value="1"/>
</dbReference>
<comment type="caution">
    <text evidence="3">The sequence shown here is derived from an EMBL/GenBank/DDBJ whole genome shotgun (WGS) entry which is preliminary data.</text>
</comment>
<sequence length="188" mass="20493">MDHSASQDQDIGSDIDLESGICVIHCNEEGSVDDKLEKTVFLKLCDRIINVDDSSIKSDMSSLNVNEGSLVNNVNLLMEKNSKRKKGSGAKKPPRPPRGLSLDGADQKLIKELAELAVMKRARIERMKALTQKKASKLSSSSSSPGSFFAMIFTIIFFLVILLQGQKCPTGFNVEVSVDIVDSGSFNP</sequence>
<gene>
    <name evidence="3" type="ORF">Tci_633401</name>
</gene>
<dbReference type="PANTHER" id="PTHR34188:SF5">
    <property type="entry name" value="OS05G0131900 PROTEIN"/>
    <property type="match status" value="1"/>
</dbReference>